<evidence type="ECO:0000256" key="1">
    <source>
        <dbReference type="ARBA" id="ARBA00001971"/>
    </source>
</evidence>
<evidence type="ECO:0000256" key="2">
    <source>
        <dbReference type="ARBA" id="ARBA00010617"/>
    </source>
</evidence>
<evidence type="ECO:0000256" key="5">
    <source>
        <dbReference type="ARBA" id="ARBA00023004"/>
    </source>
</evidence>
<proteinExistence type="inferred from homology"/>
<keyword evidence="6" id="KW-0349">Heme</keyword>
<reference evidence="7 8" key="1">
    <citation type="submission" date="2024-07" db="EMBL/GenBank/DDBJ databases">
        <title>Section-level genome sequencing and comparative genomics of Aspergillus sections Usti and Cavernicolus.</title>
        <authorList>
            <consortium name="Lawrence Berkeley National Laboratory"/>
            <person name="Nybo J.L."/>
            <person name="Vesth T.C."/>
            <person name="Theobald S."/>
            <person name="Frisvad J.C."/>
            <person name="Larsen T.O."/>
            <person name="Kjaerboelling I."/>
            <person name="Rothschild-Mancinelli K."/>
            <person name="Lyhne E.K."/>
            <person name="Kogle M.E."/>
            <person name="Barry K."/>
            <person name="Clum A."/>
            <person name="Na H."/>
            <person name="Ledsgaard L."/>
            <person name="Lin J."/>
            <person name="Lipzen A."/>
            <person name="Kuo A."/>
            <person name="Riley R."/>
            <person name="Mondo S."/>
            <person name="LaButti K."/>
            <person name="Haridas S."/>
            <person name="Pangalinan J."/>
            <person name="Salamov A.A."/>
            <person name="Simmons B.A."/>
            <person name="Magnuson J.K."/>
            <person name="Chen J."/>
            <person name="Drula E."/>
            <person name="Henrissat B."/>
            <person name="Wiebenga A."/>
            <person name="Lubbers R.J."/>
            <person name="Gomes A.C."/>
            <person name="Makela M.R."/>
            <person name="Stajich J."/>
            <person name="Grigoriev I.V."/>
            <person name="Mortensen U.H."/>
            <person name="De vries R.P."/>
            <person name="Baker S.E."/>
            <person name="Andersen M.R."/>
        </authorList>
    </citation>
    <scope>NUCLEOTIDE SEQUENCE [LARGE SCALE GENOMIC DNA]</scope>
    <source>
        <strain evidence="7 8">CBS 600.67</strain>
    </source>
</reference>
<comment type="cofactor">
    <cofactor evidence="1">
        <name>heme</name>
        <dbReference type="ChEBI" id="CHEBI:30413"/>
    </cofactor>
</comment>
<dbReference type="PROSITE" id="PS00086">
    <property type="entry name" value="CYTOCHROME_P450"/>
    <property type="match status" value="1"/>
</dbReference>
<keyword evidence="4 6" id="KW-0560">Oxidoreductase</keyword>
<evidence type="ECO:0000313" key="7">
    <source>
        <dbReference type="EMBL" id="KAL2816592.1"/>
    </source>
</evidence>
<dbReference type="PRINTS" id="PR00463">
    <property type="entry name" value="EP450I"/>
</dbReference>
<accession>A0ABR4HM78</accession>
<comment type="caution">
    <text evidence="7">The sequence shown here is derived from an EMBL/GenBank/DDBJ whole genome shotgun (WGS) entry which is preliminary data.</text>
</comment>
<dbReference type="CDD" id="cd11062">
    <property type="entry name" value="CYP58-like"/>
    <property type="match status" value="1"/>
</dbReference>
<dbReference type="InterPro" id="IPR002401">
    <property type="entry name" value="Cyt_P450_E_grp-I"/>
</dbReference>
<dbReference type="Gene3D" id="1.10.630.10">
    <property type="entry name" value="Cytochrome P450"/>
    <property type="match status" value="1"/>
</dbReference>
<evidence type="ECO:0000256" key="6">
    <source>
        <dbReference type="RuleBase" id="RU000461"/>
    </source>
</evidence>
<dbReference type="EMBL" id="JBFXLS010000100">
    <property type="protein sequence ID" value="KAL2816592.1"/>
    <property type="molecule type" value="Genomic_DNA"/>
</dbReference>
<evidence type="ECO:0000313" key="8">
    <source>
        <dbReference type="Proteomes" id="UP001610335"/>
    </source>
</evidence>
<dbReference type="PANTHER" id="PTHR24305:SF166">
    <property type="entry name" value="CYTOCHROME P450 12A4, MITOCHONDRIAL-RELATED"/>
    <property type="match status" value="1"/>
</dbReference>
<evidence type="ECO:0000256" key="4">
    <source>
        <dbReference type="ARBA" id="ARBA00023002"/>
    </source>
</evidence>
<sequence>MSTSLPVDLVRIGGTLFFILFLASLSQAWRRLYWHPLRKIPGPLLAGLTGWWEFYFDVVDNGTLVKVLPGLHRQYQSPVIRISPNHVHVNDPDFYHVVYRSGTDYRKAPHFYKALIYPEALIAIMDPKRHRVFRNTIAPLFSPAAIDLCAPRIHQVVMKAAVNIRRGLEDGTPVDIQRLFRCFSVDVIYVALFGQQDEFVKDYEHPHALITSMDQITHGMWLAKHFPIINQVAPYLPPALSSSKLSGYARFRKQCEAWVEEVRQRRDQGQLTTPDGIVTIFDAMLEPSEEKGYQARTSKELIDEAALFILAGSDTSAYTLTTATYYLLTNAHALSKLRDELDMAEPLIRDKCNWEETRKLPYLMAVVKEALRLSTPVPGITPRIVPEAGVKVQDYFLPGGTIVSVTHRTIHDNTDIFPDPSKFQPERWLGERGKALDRWLVAFSKGSRQCVGSPMAYQELAMTISQLFGRFDLELHETDESSMEWVDNVVAVNREPVRVTVLRDRWV</sequence>
<dbReference type="InterPro" id="IPR017972">
    <property type="entry name" value="Cyt_P450_CS"/>
</dbReference>
<dbReference type="PRINTS" id="PR00385">
    <property type="entry name" value="P450"/>
</dbReference>
<keyword evidence="5 6" id="KW-0408">Iron</keyword>
<dbReference type="Pfam" id="PF00067">
    <property type="entry name" value="p450"/>
    <property type="match status" value="1"/>
</dbReference>
<evidence type="ECO:0000256" key="3">
    <source>
        <dbReference type="ARBA" id="ARBA00022723"/>
    </source>
</evidence>
<keyword evidence="8" id="KW-1185">Reference proteome</keyword>
<comment type="similarity">
    <text evidence="2 6">Belongs to the cytochrome P450 family.</text>
</comment>
<keyword evidence="3 6" id="KW-0479">Metal-binding</keyword>
<gene>
    <name evidence="7" type="ORF">BDW59DRAFT_175768</name>
</gene>
<dbReference type="InterPro" id="IPR050121">
    <property type="entry name" value="Cytochrome_P450_monoxygenase"/>
</dbReference>
<dbReference type="InterPro" id="IPR001128">
    <property type="entry name" value="Cyt_P450"/>
</dbReference>
<dbReference type="PANTHER" id="PTHR24305">
    <property type="entry name" value="CYTOCHROME P450"/>
    <property type="match status" value="1"/>
</dbReference>
<dbReference type="InterPro" id="IPR036396">
    <property type="entry name" value="Cyt_P450_sf"/>
</dbReference>
<protein>
    <submittedName>
        <fullName evidence="7">Cytochrome P450</fullName>
    </submittedName>
</protein>
<name>A0ABR4HM78_9EURO</name>
<organism evidence="7 8">
    <name type="scientific">Aspergillus cavernicola</name>
    <dbReference type="NCBI Taxonomy" id="176166"/>
    <lineage>
        <taxon>Eukaryota</taxon>
        <taxon>Fungi</taxon>
        <taxon>Dikarya</taxon>
        <taxon>Ascomycota</taxon>
        <taxon>Pezizomycotina</taxon>
        <taxon>Eurotiomycetes</taxon>
        <taxon>Eurotiomycetidae</taxon>
        <taxon>Eurotiales</taxon>
        <taxon>Aspergillaceae</taxon>
        <taxon>Aspergillus</taxon>
        <taxon>Aspergillus subgen. Nidulantes</taxon>
    </lineage>
</organism>
<dbReference type="Proteomes" id="UP001610335">
    <property type="component" value="Unassembled WGS sequence"/>
</dbReference>
<keyword evidence="6" id="KW-0503">Monooxygenase</keyword>
<dbReference type="SUPFAM" id="SSF48264">
    <property type="entry name" value="Cytochrome P450"/>
    <property type="match status" value="1"/>
</dbReference>